<dbReference type="SUPFAM" id="SSF46785">
    <property type="entry name" value="Winged helix' DNA-binding domain"/>
    <property type="match status" value="1"/>
</dbReference>
<proteinExistence type="predicted"/>
<dbReference type="Gene3D" id="1.20.120.530">
    <property type="entry name" value="GntR ligand-binding domain-like"/>
    <property type="match status" value="1"/>
</dbReference>
<keyword evidence="6" id="KW-1185">Reference proteome</keyword>
<organism evidence="5 6">
    <name type="scientific">Paeniglutamicibacter cryotolerans</name>
    <dbReference type="NCBI Taxonomy" id="670079"/>
    <lineage>
        <taxon>Bacteria</taxon>
        <taxon>Bacillati</taxon>
        <taxon>Actinomycetota</taxon>
        <taxon>Actinomycetes</taxon>
        <taxon>Micrococcales</taxon>
        <taxon>Micrococcaceae</taxon>
        <taxon>Paeniglutamicibacter</taxon>
    </lineage>
</organism>
<feature type="domain" description="HTH gntR-type" evidence="4">
    <location>
        <begin position="3"/>
        <end position="70"/>
    </location>
</feature>
<evidence type="ECO:0000313" key="6">
    <source>
        <dbReference type="Proteomes" id="UP000523000"/>
    </source>
</evidence>
<dbReference type="InterPro" id="IPR036390">
    <property type="entry name" value="WH_DNA-bd_sf"/>
</dbReference>
<keyword evidence="2 5" id="KW-0238">DNA-binding</keyword>
<accession>A0A839QS29</accession>
<dbReference type="GO" id="GO:0003677">
    <property type="term" value="F:DNA binding"/>
    <property type="evidence" value="ECO:0007669"/>
    <property type="project" value="UniProtKB-KW"/>
</dbReference>
<dbReference type="PROSITE" id="PS50949">
    <property type="entry name" value="HTH_GNTR"/>
    <property type="match status" value="1"/>
</dbReference>
<evidence type="ECO:0000256" key="3">
    <source>
        <dbReference type="ARBA" id="ARBA00023163"/>
    </source>
</evidence>
<dbReference type="Gene3D" id="1.10.10.10">
    <property type="entry name" value="Winged helix-like DNA-binding domain superfamily/Winged helix DNA-binding domain"/>
    <property type="match status" value="1"/>
</dbReference>
<dbReference type="InterPro" id="IPR000524">
    <property type="entry name" value="Tscrpt_reg_HTH_GntR"/>
</dbReference>
<dbReference type="InterPro" id="IPR011711">
    <property type="entry name" value="GntR_C"/>
</dbReference>
<dbReference type="EMBL" id="JACHVS010000001">
    <property type="protein sequence ID" value="MBB2994851.1"/>
    <property type="molecule type" value="Genomic_DNA"/>
</dbReference>
<dbReference type="AlphaFoldDB" id="A0A839QS29"/>
<gene>
    <name evidence="5" type="ORF">E9229_001042</name>
</gene>
<dbReference type="CDD" id="cd07377">
    <property type="entry name" value="WHTH_GntR"/>
    <property type="match status" value="1"/>
</dbReference>
<dbReference type="SMART" id="SM00345">
    <property type="entry name" value="HTH_GNTR"/>
    <property type="match status" value="1"/>
</dbReference>
<dbReference type="Proteomes" id="UP000523000">
    <property type="component" value="Unassembled WGS sequence"/>
</dbReference>
<reference evidence="5 6" key="1">
    <citation type="submission" date="2020-08" db="EMBL/GenBank/DDBJ databases">
        <title>Sequencing the genomes of 1000 actinobacteria strains.</title>
        <authorList>
            <person name="Klenk H.-P."/>
        </authorList>
    </citation>
    <scope>NUCLEOTIDE SEQUENCE [LARGE SCALE GENOMIC DNA]</scope>
    <source>
        <strain evidence="5 6">DSM 22826</strain>
    </source>
</reference>
<dbReference type="InterPro" id="IPR008920">
    <property type="entry name" value="TF_FadR/GntR_C"/>
</dbReference>
<comment type="caution">
    <text evidence="5">The sequence shown here is derived from an EMBL/GenBank/DDBJ whole genome shotgun (WGS) entry which is preliminary data.</text>
</comment>
<sequence length="219" mass="23333">MAESLATRLGSRLRQQILTGVLAPGTVVVEPRLAADFAVSKTPVREALQQLASEGLLTVLPKKGYLVRTMGLNDVQETLDLRMLLEPHAARSAAGFLTDALVADLRQDLDAQREAAESAPLAAMSAARSFHRRLASGSRNGRLAAALDKCLDETARAHHVLPGLQDYMGAPEEQAEHELIYAAVAAGDPVAAESAMRAHLRSIHAAMASQFNAPGNLWG</sequence>
<evidence type="ECO:0000256" key="2">
    <source>
        <dbReference type="ARBA" id="ARBA00023125"/>
    </source>
</evidence>
<keyword evidence="1" id="KW-0805">Transcription regulation</keyword>
<dbReference type="PANTHER" id="PTHR43537">
    <property type="entry name" value="TRANSCRIPTIONAL REGULATOR, GNTR FAMILY"/>
    <property type="match status" value="1"/>
</dbReference>
<dbReference type="PANTHER" id="PTHR43537:SF24">
    <property type="entry name" value="GLUCONATE OPERON TRANSCRIPTIONAL REPRESSOR"/>
    <property type="match status" value="1"/>
</dbReference>
<keyword evidence="3" id="KW-0804">Transcription</keyword>
<dbReference type="Pfam" id="PF07729">
    <property type="entry name" value="FCD"/>
    <property type="match status" value="1"/>
</dbReference>
<evidence type="ECO:0000259" key="4">
    <source>
        <dbReference type="PROSITE" id="PS50949"/>
    </source>
</evidence>
<dbReference type="PRINTS" id="PR00035">
    <property type="entry name" value="HTHGNTR"/>
</dbReference>
<dbReference type="GO" id="GO:0003700">
    <property type="term" value="F:DNA-binding transcription factor activity"/>
    <property type="evidence" value="ECO:0007669"/>
    <property type="project" value="InterPro"/>
</dbReference>
<name>A0A839QS29_9MICC</name>
<dbReference type="SMART" id="SM00895">
    <property type="entry name" value="FCD"/>
    <property type="match status" value="1"/>
</dbReference>
<evidence type="ECO:0000313" key="5">
    <source>
        <dbReference type="EMBL" id="MBB2994851.1"/>
    </source>
</evidence>
<dbReference type="RefSeq" id="WP_183510182.1">
    <property type="nucleotide sequence ID" value="NZ_BAABGK010000013.1"/>
</dbReference>
<evidence type="ECO:0000256" key="1">
    <source>
        <dbReference type="ARBA" id="ARBA00023015"/>
    </source>
</evidence>
<protein>
    <submittedName>
        <fullName evidence="5">DNA-binding GntR family transcriptional regulator</fullName>
    </submittedName>
</protein>
<dbReference type="Pfam" id="PF00392">
    <property type="entry name" value="GntR"/>
    <property type="match status" value="1"/>
</dbReference>
<dbReference type="InterPro" id="IPR036388">
    <property type="entry name" value="WH-like_DNA-bd_sf"/>
</dbReference>
<dbReference type="SUPFAM" id="SSF48008">
    <property type="entry name" value="GntR ligand-binding domain-like"/>
    <property type="match status" value="1"/>
</dbReference>